<dbReference type="PANTHER" id="PTHR34138">
    <property type="entry name" value="CELL SHAPE-DETERMINING PROTEIN MREC"/>
    <property type="match status" value="1"/>
</dbReference>
<dbReference type="InterPro" id="IPR042175">
    <property type="entry name" value="Cell/Rod_MreC_2"/>
</dbReference>
<organism evidence="9 10">
    <name type="scientific">Mediterraneibacter hominis</name>
    <dbReference type="NCBI Taxonomy" id="2763054"/>
    <lineage>
        <taxon>Bacteria</taxon>
        <taxon>Bacillati</taxon>
        <taxon>Bacillota</taxon>
        <taxon>Clostridia</taxon>
        <taxon>Lachnospirales</taxon>
        <taxon>Lachnospiraceae</taxon>
        <taxon>Mediterraneibacter</taxon>
    </lineage>
</organism>
<keyword evidence="7" id="KW-0812">Transmembrane</keyword>
<name>A0A923RPP1_9FIRM</name>
<keyword evidence="10" id="KW-1185">Reference proteome</keyword>
<evidence type="ECO:0000256" key="6">
    <source>
        <dbReference type="SAM" id="Coils"/>
    </source>
</evidence>
<evidence type="ECO:0000256" key="5">
    <source>
        <dbReference type="PIRNR" id="PIRNR038471"/>
    </source>
</evidence>
<dbReference type="Pfam" id="PF04085">
    <property type="entry name" value="MreC"/>
    <property type="match status" value="1"/>
</dbReference>
<keyword evidence="7" id="KW-0472">Membrane</keyword>
<gene>
    <name evidence="9" type="primary">mreC</name>
    <name evidence="9" type="ORF">H8S37_02450</name>
</gene>
<dbReference type="Gene3D" id="2.40.10.340">
    <property type="entry name" value="Rod shape-determining protein MreC, domain 1"/>
    <property type="match status" value="1"/>
</dbReference>
<dbReference type="InterPro" id="IPR007221">
    <property type="entry name" value="MreC"/>
</dbReference>
<evidence type="ECO:0000313" key="10">
    <source>
        <dbReference type="Proteomes" id="UP000652477"/>
    </source>
</evidence>
<keyword evidence="6" id="KW-0175">Coiled coil</keyword>
<dbReference type="InterPro" id="IPR042177">
    <property type="entry name" value="Cell/Rod_1"/>
</dbReference>
<dbReference type="PANTHER" id="PTHR34138:SF1">
    <property type="entry name" value="CELL SHAPE-DETERMINING PROTEIN MREC"/>
    <property type="match status" value="1"/>
</dbReference>
<dbReference type="AlphaFoldDB" id="A0A923RPP1"/>
<sequence length="287" mass="32138">MKKKNQTTGTNKYWLLGLSLFCIMLMLFSVFSDKTKGPFKVLANITVIPMQQGINQIGGWLTDMSENFETLEQVRKENEKLQARVDELVTENNNLQEEKYELERLQELYKLDQSYADYEKTAAHVIGKDSGNWFSTFTIDKGSSDGIKKDMNVMAGSGLVGIVTEVGPTWATVRSIIDDSSNVSGMVLSTSDRCIVNGDLTLMNDGKIRFEQMENNENEVAVGDQIVTSYISDKYLQGILIGYISEVNVDSNNLTRSGYITPVVDFKNLQEVLVITTTKEELTGESE</sequence>
<accession>A0A923RPP1</accession>
<evidence type="ECO:0000256" key="3">
    <source>
        <dbReference type="ARBA" id="ARBA00022960"/>
    </source>
</evidence>
<evidence type="ECO:0000313" key="9">
    <source>
        <dbReference type="EMBL" id="MBC5687798.1"/>
    </source>
</evidence>
<evidence type="ECO:0000259" key="8">
    <source>
        <dbReference type="Pfam" id="PF04085"/>
    </source>
</evidence>
<dbReference type="Proteomes" id="UP000652477">
    <property type="component" value="Unassembled WGS sequence"/>
</dbReference>
<feature type="coiled-coil region" evidence="6">
    <location>
        <begin position="64"/>
        <end position="108"/>
    </location>
</feature>
<dbReference type="Gene3D" id="2.40.10.350">
    <property type="entry name" value="Rod shape-determining protein MreC, domain 2"/>
    <property type="match status" value="1"/>
</dbReference>
<dbReference type="EMBL" id="JACOPF010000001">
    <property type="protein sequence ID" value="MBC5687798.1"/>
    <property type="molecule type" value="Genomic_DNA"/>
</dbReference>
<dbReference type="RefSeq" id="WP_186874462.1">
    <property type="nucleotide sequence ID" value="NZ_JACOPF010000001.1"/>
</dbReference>
<comment type="similarity">
    <text evidence="1 5">Belongs to the MreC family.</text>
</comment>
<keyword evidence="3 5" id="KW-0133">Cell shape</keyword>
<protein>
    <recommendedName>
        <fullName evidence="2 5">Cell shape-determining protein MreC</fullName>
    </recommendedName>
    <alternativeName>
        <fullName evidence="4 5">Cell shape protein MreC</fullName>
    </alternativeName>
</protein>
<comment type="caution">
    <text evidence="9">The sequence shown here is derived from an EMBL/GenBank/DDBJ whole genome shotgun (WGS) entry which is preliminary data.</text>
</comment>
<proteinExistence type="inferred from homology"/>
<keyword evidence="7" id="KW-1133">Transmembrane helix</keyword>
<dbReference type="GO" id="GO:0005886">
    <property type="term" value="C:plasma membrane"/>
    <property type="evidence" value="ECO:0007669"/>
    <property type="project" value="TreeGrafter"/>
</dbReference>
<reference evidence="9" key="1">
    <citation type="submission" date="2020-08" db="EMBL/GenBank/DDBJ databases">
        <title>Genome public.</title>
        <authorList>
            <person name="Liu C."/>
            <person name="Sun Q."/>
        </authorList>
    </citation>
    <scope>NUCLEOTIDE SEQUENCE</scope>
    <source>
        <strain evidence="9">NSJ-55</strain>
    </source>
</reference>
<dbReference type="NCBIfam" id="TIGR00219">
    <property type="entry name" value="mreC"/>
    <property type="match status" value="1"/>
</dbReference>
<feature type="transmembrane region" description="Helical" evidence="7">
    <location>
        <begin position="12"/>
        <end position="31"/>
    </location>
</feature>
<evidence type="ECO:0000256" key="1">
    <source>
        <dbReference type="ARBA" id="ARBA00009369"/>
    </source>
</evidence>
<evidence type="ECO:0000256" key="4">
    <source>
        <dbReference type="ARBA" id="ARBA00032089"/>
    </source>
</evidence>
<feature type="domain" description="Rod shape-determining protein MreC beta-barrel core" evidence="8">
    <location>
        <begin position="125"/>
        <end position="275"/>
    </location>
</feature>
<dbReference type="InterPro" id="IPR055342">
    <property type="entry name" value="MreC_beta-barrel_core"/>
</dbReference>
<dbReference type="PIRSF" id="PIRSF038471">
    <property type="entry name" value="MreC"/>
    <property type="match status" value="1"/>
</dbReference>
<evidence type="ECO:0000256" key="2">
    <source>
        <dbReference type="ARBA" id="ARBA00013855"/>
    </source>
</evidence>
<evidence type="ECO:0000256" key="7">
    <source>
        <dbReference type="SAM" id="Phobius"/>
    </source>
</evidence>
<comment type="function">
    <text evidence="5">Involved in formation and maintenance of cell shape.</text>
</comment>
<dbReference type="GO" id="GO:0008360">
    <property type="term" value="P:regulation of cell shape"/>
    <property type="evidence" value="ECO:0007669"/>
    <property type="project" value="UniProtKB-KW"/>
</dbReference>